<dbReference type="SMART" id="SM00052">
    <property type="entry name" value="EAL"/>
    <property type="match status" value="1"/>
</dbReference>
<evidence type="ECO:0000259" key="3">
    <source>
        <dbReference type="PROSITE" id="PS50887"/>
    </source>
</evidence>
<dbReference type="NCBIfam" id="NF007474">
    <property type="entry name" value="PRK10060.1"/>
    <property type="match status" value="1"/>
</dbReference>
<dbReference type="SUPFAM" id="SSF55785">
    <property type="entry name" value="PYP-like sensor domain (PAS domain)"/>
    <property type="match status" value="1"/>
</dbReference>
<dbReference type="GO" id="GO:0071111">
    <property type="term" value="F:cyclic-guanylate-specific phosphodiesterase activity"/>
    <property type="evidence" value="ECO:0007669"/>
    <property type="project" value="UniProtKB-EC"/>
</dbReference>
<dbReference type="NCBIfam" id="TIGR00254">
    <property type="entry name" value="GGDEF"/>
    <property type="match status" value="1"/>
</dbReference>
<feature type="domain" description="GGDEF" evidence="3">
    <location>
        <begin position="267"/>
        <end position="399"/>
    </location>
</feature>
<dbReference type="CDD" id="cd00130">
    <property type="entry name" value="PAS"/>
    <property type="match status" value="1"/>
</dbReference>
<dbReference type="NCBIfam" id="TIGR00229">
    <property type="entry name" value="sensory_box"/>
    <property type="match status" value="1"/>
</dbReference>
<evidence type="ECO:0000259" key="1">
    <source>
        <dbReference type="PROSITE" id="PS50112"/>
    </source>
</evidence>
<proteinExistence type="predicted"/>
<gene>
    <name evidence="4" type="primary">gmr_2</name>
    <name evidence="4" type="ORF">PEP31012_00439</name>
</gene>
<dbReference type="SUPFAM" id="SSF55073">
    <property type="entry name" value="Nucleotide cyclase"/>
    <property type="match status" value="1"/>
</dbReference>
<dbReference type="InterPro" id="IPR000160">
    <property type="entry name" value="GGDEF_dom"/>
</dbReference>
<dbReference type="Gene3D" id="3.30.70.270">
    <property type="match status" value="1"/>
</dbReference>
<keyword evidence="5" id="KW-1185">Reference proteome</keyword>
<dbReference type="PROSITE" id="PS50112">
    <property type="entry name" value="PAS"/>
    <property type="match status" value="1"/>
</dbReference>
<accession>A0A5E4RY77</accession>
<evidence type="ECO:0000313" key="5">
    <source>
        <dbReference type="Proteomes" id="UP000400981"/>
    </source>
</evidence>
<reference evidence="4 5" key="1">
    <citation type="submission" date="2019-08" db="EMBL/GenBank/DDBJ databases">
        <authorList>
            <person name="Peeters C."/>
        </authorList>
    </citation>
    <scope>NUCLEOTIDE SEQUENCE [LARGE SCALE GENOMIC DNA]</scope>
    <source>
        <strain evidence="4 5">LMG 31012</strain>
    </source>
</reference>
<evidence type="ECO:0000313" key="4">
    <source>
        <dbReference type="EMBL" id="VVD67781.1"/>
    </source>
</evidence>
<dbReference type="OrthoDB" id="9813903at2"/>
<dbReference type="Pfam" id="PF00563">
    <property type="entry name" value="EAL"/>
    <property type="match status" value="1"/>
</dbReference>
<dbReference type="CDD" id="cd01948">
    <property type="entry name" value="EAL"/>
    <property type="match status" value="1"/>
</dbReference>
<dbReference type="InterPro" id="IPR043128">
    <property type="entry name" value="Rev_trsase/Diguanyl_cyclase"/>
</dbReference>
<sequence length="667" mass="74010">MHDDTDGEILEVHLGTRSPYWRLGIDSNALELAAVRGLTNVAVALDSAQAATIRALTGVTSSFELEIALFGDRLRLHMVGKKLDATHWAGTASAYSDTRAVARDLAQGLAFAEQVVSEVNSLVVVLNRHGILQRFNRLAEEVLGKREEDVIGRSAFELFMTAEQGEKSSQNIKGFFENDKPFAVERYINTVNGPRLYQFRNKFVQSGSGVDERFLICSGVDITEERNAQQRLTVLANTDVLTGLPNRHAVTEMIRDALASGANEAPRQVGILFLDLDNFKHVNDHYGHITGDRLLSQVSEIVRSCLPECATLARLGGDEFLVLFEDATLDLLEATAKTIIDRFDTSVRMDLMEVYTSCSIGITMHPQHGDTMETLIRNADTAMYVAKEAGKHTYRVFTQEMNQKVAKAMWLDTNLRKALEEKQFVLHYQPLVDVATGDIQSVEALIRWQSPERGLVGPVEFIRHAEEFGLIGALGRWVMEEAANQIIRWQAKGLNMRVSINVSARQLSDGNVANHFGEICERAGLAQGLLDIELTESCFIEDEGRVRRLMEQFRELGARIYLDDFGTGYSSLAQLARLPFDVIKLDRSFVTGVDSDTSAQALVSSVFTLAKALGFSVVAEGVETNAQAAFIRQAGIGYAQGYLYAKPMPAQDLEAWVLEKRKLRLIA</sequence>
<feature type="domain" description="EAL" evidence="2">
    <location>
        <begin position="408"/>
        <end position="661"/>
    </location>
</feature>
<dbReference type="InterPro" id="IPR035919">
    <property type="entry name" value="EAL_sf"/>
</dbReference>
<dbReference type="PROSITE" id="PS50887">
    <property type="entry name" value="GGDEF"/>
    <property type="match status" value="1"/>
</dbReference>
<dbReference type="FunFam" id="3.20.20.450:FF:000001">
    <property type="entry name" value="Cyclic di-GMP phosphodiesterase yahA"/>
    <property type="match status" value="1"/>
</dbReference>
<dbReference type="InterPro" id="IPR052155">
    <property type="entry name" value="Biofilm_reg_signaling"/>
</dbReference>
<dbReference type="InterPro" id="IPR000014">
    <property type="entry name" value="PAS"/>
</dbReference>
<name>A0A5E4RY77_9BURK</name>
<dbReference type="Proteomes" id="UP000400981">
    <property type="component" value="Unassembled WGS sequence"/>
</dbReference>
<dbReference type="Gene3D" id="3.20.20.450">
    <property type="entry name" value="EAL domain"/>
    <property type="match status" value="1"/>
</dbReference>
<dbReference type="PANTHER" id="PTHR44757">
    <property type="entry name" value="DIGUANYLATE CYCLASE DGCP"/>
    <property type="match status" value="1"/>
</dbReference>
<dbReference type="AlphaFoldDB" id="A0A5E4RY77"/>
<protein>
    <submittedName>
        <fullName evidence="4">Cyclic di-GMP phosphodiesterase Gmr</fullName>
        <ecNumber evidence="4">3.1.4.52</ecNumber>
    </submittedName>
</protein>
<dbReference type="Gene3D" id="3.30.450.20">
    <property type="entry name" value="PAS domain"/>
    <property type="match status" value="1"/>
</dbReference>
<dbReference type="SMART" id="SM00091">
    <property type="entry name" value="PAS"/>
    <property type="match status" value="1"/>
</dbReference>
<dbReference type="Pfam" id="PF00990">
    <property type="entry name" value="GGDEF"/>
    <property type="match status" value="1"/>
</dbReference>
<evidence type="ECO:0000259" key="2">
    <source>
        <dbReference type="PROSITE" id="PS50883"/>
    </source>
</evidence>
<dbReference type="EC" id="3.1.4.52" evidence="4"/>
<dbReference type="EMBL" id="CABPSH010000001">
    <property type="protein sequence ID" value="VVD67781.1"/>
    <property type="molecule type" value="Genomic_DNA"/>
</dbReference>
<dbReference type="InterPro" id="IPR035965">
    <property type="entry name" value="PAS-like_dom_sf"/>
</dbReference>
<dbReference type="Pfam" id="PF13426">
    <property type="entry name" value="PAS_9"/>
    <property type="match status" value="1"/>
</dbReference>
<dbReference type="CDD" id="cd01949">
    <property type="entry name" value="GGDEF"/>
    <property type="match status" value="1"/>
</dbReference>
<dbReference type="SMART" id="SM00267">
    <property type="entry name" value="GGDEF"/>
    <property type="match status" value="1"/>
</dbReference>
<dbReference type="RefSeq" id="WP_150587704.1">
    <property type="nucleotide sequence ID" value="NZ_CABPSH010000001.1"/>
</dbReference>
<dbReference type="PROSITE" id="PS50883">
    <property type="entry name" value="EAL"/>
    <property type="match status" value="1"/>
</dbReference>
<organism evidence="4 5">
    <name type="scientific">Pandoraea eparura</name>
    <dbReference type="NCBI Taxonomy" id="2508291"/>
    <lineage>
        <taxon>Bacteria</taxon>
        <taxon>Pseudomonadati</taxon>
        <taxon>Pseudomonadota</taxon>
        <taxon>Betaproteobacteria</taxon>
        <taxon>Burkholderiales</taxon>
        <taxon>Burkholderiaceae</taxon>
        <taxon>Pandoraea</taxon>
    </lineage>
</organism>
<dbReference type="InterPro" id="IPR029787">
    <property type="entry name" value="Nucleotide_cyclase"/>
</dbReference>
<dbReference type="SUPFAM" id="SSF141868">
    <property type="entry name" value="EAL domain-like"/>
    <property type="match status" value="1"/>
</dbReference>
<keyword evidence="4" id="KW-0378">Hydrolase</keyword>
<dbReference type="InterPro" id="IPR001633">
    <property type="entry name" value="EAL_dom"/>
</dbReference>
<feature type="domain" description="PAS" evidence="1">
    <location>
        <begin position="108"/>
        <end position="179"/>
    </location>
</feature>
<dbReference type="PANTHER" id="PTHR44757:SF11">
    <property type="entry name" value="CYCLIC DI-GMP PHOSPHODIESTERASE PDER"/>
    <property type="match status" value="1"/>
</dbReference>